<dbReference type="Proteomes" id="UP001152484">
    <property type="component" value="Unassembled WGS sequence"/>
</dbReference>
<keyword evidence="2" id="KW-1185">Reference proteome</keyword>
<dbReference type="OrthoDB" id="1740934at2759"/>
<evidence type="ECO:0000313" key="2">
    <source>
        <dbReference type="Proteomes" id="UP001152484"/>
    </source>
</evidence>
<reference evidence="1" key="1">
    <citation type="submission" date="2022-07" db="EMBL/GenBank/DDBJ databases">
        <authorList>
            <person name="Macas J."/>
            <person name="Novak P."/>
            <person name="Neumann P."/>
        </authorList>
    </citation>
    <scope>NUCLEOTIDE SEQUENCE</scope>
</reference>
<sequence length="15" mass="1835">MDQILDCIEVTLWKK</sequence>
<gene>
    <name evidence="1" type="ORF">CEURO_LOCUS11566</name>
</gene>
<organism evidence="1 2">
    <name type="scientific">Cuscuta europaea</name>
    <name type="common">European dodder</name>
    <dbReference type="NCBI Taxonomy" id="41803"/>
    <lineage>
        <taxon>Eukaryota</taxon>
        <taxon>Viridiplantae</taxon>
        <taxon>Streptophyta</taxon>
        <taxon>Embryophyta</taxon>
        <taxon>Tracheophyta</taxon>
        <taxon>Spermatophyta</taxon>
        <taxon>Magnoliopsida</taxon>
        <taxon>eudicotyledons</taxon>
        <taxon>Gunneridae</taxon>
        <taxon>Pentapetalae</taxon>
        <taxon>asterids</taxon>
        <taxon>lamiids</taxon>
        <taxon>Solanales</taxon>
        <taxon>Convolvulaceae</taxon>
        <taxon>Cuscuteae</taxon>
        <taxon>Cuscuta</taxon>
        <taxon>Cuscuta subgen. Cuscuta</taxon>
    </lineage>
</organism>
<evidence type="ECO:0000313" key="1">
    <source>
        <dbReference type="EMBL" id="CAH9091434.1"/>
    </source>
</evidence>
<dbReference type="EMBL" id="CAMAPE010000027">
    <property type="protein sequence ID" value="CAH9091434.1"/>
    <property type="molecule type" value="Genomic_DNA"/>
</dbReference>
<protein>
    <submittedName>
        <fullName evidence="1">Uncharacterized protein</fullName>
    </submittedName>
</protein>
<proteinExistence type="predicted"/>
<name>A0A9P0Z912_CUSEU</name>
<accession>A0A9P0Z912</accession>
<comment type="caution">
    <text evidence="1">The sequence shown here is derived from an EMBL/GenBank/DDBJ whole genome shotgun (WGS) entry which is preliminary data.</text>
</comment>